<dbReference type="Proteomes" id="UP001378592">
    <property type="component" value="Unassembled WGS sequence"/>
</dbReference>
<dbReference type="GO" id="GO:0009229">
    <property type="term" value="P:thiamine diphosphate biosynthetic process"/>
    <property type="evidence" value="ECO:0007669"/>
    <property type="project" value="InterPro"/>
</dbReference>
<dbReference type="InterPro" id="IPR036759">
    <property type="entry name" value="TPK_catalytic_sf"/>
</dbReference>
<gene>
    <name evidence="6" type="ORF">R5R35_005388</name>
</gene>
<evidence type="ECO:0000259" key="5">
    <source>
        <dbReference type="SMART" id="SM00983"/>
    </source>
</evidence>
<dbReference type="FunFam" id="2.60.120.320:FF:000001">
    <property type="entry name" value="Thiamine pyrophosphokinase"/>
    <property type="match status" value="1"/>
</dbReference>
<dbReference type="SMART" id="SM00983">
    <property type="entry name" value="TPK_B1_binding"/>
    <property type="match status" value="1"/>
</dbReference>
<dbReference type="SUPFAM" id="SSF63862">
    <property type="entry name" value="Thiamin pyrophosphokinase, substrate-binding domain"/>
    <property type="match status" value="1"/>
</dbReference>
<evidence type="ECO:0000256" key="3">
    <source>
        <dbReference type="ARBA" id="ARBA00022777"/>
    </source>
</evidence>
<evidence type="ECO:0000256" key="1">
    <source>
        <dbReference type="ARBA" id="ARBA00022679"/>
    </source>
</evidence>
<dbReference type="InterPro" id="IPR006282">
    <property type="entry name" value="Thi_PPkinase"/>
</dbReference>
<feature type="domain" description="Thiamin pyrophosphokinase thiamin-binding" evidence="5">
    <location>
        <begin position="183"/>
        <end position="251"/>
    </location>
</feature>
<sequence length="267" mass="29938">MVHVDMSSKIHRWNPSEFLDVKNVCSAYALLILNRPISINRDYLLSLWDRAAVHVTVDGGTNRWYEFTEKGTCEKCVLPDLITGDMDSVTSEVLGYYKAKDVEVIQTPDQNETDFTKALHQTALYVKRKEIKIDAVIAVVETSGRLDQIIGNINSLYKAESILGDVPVYLHGRNSLTWRLGEGFHEISIPLPVISSNKWCSLVPFGSPARVTTTGLKWNLDDRILEFGKLVSTSNTFSGSTLVTVHTNSNVVWSMALNNTDRDDDED</sequence>
<protein>
    <recommendedName>
        <fullName evidence="5">Thiamin pyrophosphokinase thiamin-binding domain-containing protein</fullName>
    </recommendedName>
</protein>
<dbReference type="FunFam" id="3.40.50.10240:FF:000006">
    <property type="entry name" value="Thiamin pyrophosphokinase 1"/>
    <property type="match status" value="1"/>
</dbReference>
<comment type="caution">
    <text evidence="6">The sequence shown here is derived from an EMBL/GenBank/DDBJ whole genome shotgun (WGS) entry which is preliminary data.</text>
</comment>
<dbReference type="InterPro" id="IPR036371">
    <property type="entry name" value="TPK_B1-bd_sf"/>
</dbReference>
<evidence type="ECO:0000313" key="7">
    <source>
        <dbReference type="Proteomes" id="UP001378592"/>
    </source>
</evidence>
<evidence type="ECO:0000256" key="2">
    <source>
        <dbReference type="ARBA" id="ARBA00022741"/>
    </source>
</evidence>
<keyword evidence="1" id="KW-0808">Transferase</keyword>
<organism evidence="6 7">
    <name type="scientific">Gryllus longicercus</name>
    <dbReference type="NCBI Taxonomy" id="2509291"/>
    <lineage>
        <taxon>Eukaryota</taxon>
        <taxon>Metazoa</taxon>
        <taxon>Ecdysozoa</taxon>
        <taxon>Arthropoda</taxon>
        <taxon>Hexapoda</taxon>
        <taxon>Insecta</taxon>
        <taxon>Pterygota</taxon>
        <taxon>Neoptera</taxon>
        <taxon>Polyneoptera</taxon>
        <taxon>Orthoptera</taxon>
        <taxon>Ensifera</taxon>
        <taxon>Gryllidea</taxon>
        <taxon>Grylloidea</taxon>
        <taxon>Gryllidae</taxon>
        <taxon>Gryllinae</taxon>
        <taxon>Gryllus</taxon>
    </lineage>
</organism>
<proteinExistence type="predicted"/>
<name>A0AAN9Z034_9ORTH</name>
<dbReference type="AlphaFoldDB" id="A0AAN9Z034"/>
<dbReference type="InterPro" id="IPR007371">
    <property type="entry name" value="TPK_catalytic"/>
</dbReference>
<keyword evidence="2" id="KW-0547">Nucleotide-binding</keyword>
<dbReference type="InterPro" id="IPR007373">
    <property type="entry name" value="Thiamin_PyroPKinase_B1-bd"/>
</dbReference>
<keyword evidence="3" id="KW-0418">Kinase</keyword>
<dbReference type="GO" id="GO:0004788">
    <property type="term" value="F:thiamine diphosphokinase activity"/>
    <property type="evidence" value="ECO:0007669"/>
    <property type="project" value="InterPro"/>
</dbReference>
<dbReference type="CDD" id="cd07995">
    <property type="entry name" value="TPK"/>
    <property type="match status" value="1"/>
</dbReference>
<keyword evidence="4" id="KW-0067">ATP-binding</keyword>
<dbReference type="NCBIfam" id="TIGR01378">
    <property type="entry name" value="thi_PPkinase"/>
    <property type="match status" value="1"/>
</dbReference>
<dbReference type="Gene3D" id="2.60.120.320">
    <property type="entry name" value="Thiamin pyrophosphokinase, thiamin-binding domain"/>
    <property type="match status" value="1"/>
</dbReference>
<dbReference type="Pfam" id="PF04263">
    <property type="entry name" value="TPK_catalytic"/>
    <property type="match status" value="1"/>
</dbReference>
<dbReference type="PANTHER" id="PTHR13622:SF8">
    <property type="entry name" value="THIAMIN PYROPHOSPHOKINASE 1"/>
    <property type="match status" value="1"/>
</dbReference>
<dbReference type="GO" id="GO:0030975">
    <property type="term" value="F:thiamine binding"/>
    <property type="evidence" value="ECO:0007669"/>
    <property type="project" value="InterPro"/>
</dbReference>
<accession>A0AAN9Z034</accession>
<dbReference type="GO" id="GO:0005524">
    <property type="term" value="F:ATP binding"/>
    <property type="evidence" value="ECO:0007669"/>
    <property type="project" value="UniProtKB-KW"/>
</dbReference>
<dbReference type="PANTHER" id="PTHR13622">
    <property type="entry name" value="THIAMIN PYROPHOSPHOKINASE"/>
    <property type="match status" value="1"/>
</dbReference>
<keyword evidence="7" id="KW-1185">Reference proteome</keyword>
<dbReference type="Pfam" id="PF04265">
    <property type="entry name" value="TPK_B1_binding"/>
    <property type="match status" value="1"/>
</dbReference>
<dbReference type="EMBL" id="JAZDUA010000553">
    <property type="protein sequence ID" value="KAK7791183.1"/>
    <property type="molecule type" value="Genomic_DNA"/>
</dbReference>
<dbReference type="GO" id="GO:0016301">
    <property type="term" value="F:kinase activity"/>
    <property type="evidence" value="ECO:0007669"/>
    <property type="project" value="UniProtKB-KW"/>
</dbReference>
<evidence type="ECO:0000256" key="4">
    <source>
        <dbReference type="ARBA" id="ARBA00022840"/>
    </source>
</evidence>
<dbReference type="Gene3D" id="3.40.50.10240">
    <property type="entry name" value="Thiamin pyrophosphokinase, catalytic domain"/>
    <property type="match status" value="1"/>
</dbReference>
<reference evidence="6 7" key="1">
    <citation type="submission" date="2024-03" db="EMBL/GenBank/DDBJ databases">
        <title>The genome assembly and annotation of the cricket Gryllus longicercus Weissman &amp; Gray.</title>
        <authorList>
            <person name="Szrajer S."/>
            <person name="Gray D."/>
            <person name="Ylla G."/>
        </authorList>
    </citation>
    <scope>NUCLEOTIDE SEQUENCE [LARGE SCALE GENOMIC DNA]</scope>
    <source>
        <strain evidence="6">DAG 2021-001</strain>
        <tissue evidence="6">Whole body minus gut</tissue>
    </source>
</reference>
<dbReference type="GO" id="GO:0006772">
    <property type="term" value="P:thiamine metabolic process"/>
    <property type="evidence" value="ECO:0007669"/>
    <property type="project" value="InterPro"/>
</dbReference>
<dbReference type="SUPFAM" id="SSF63999">
    <property type="entry name" value="Thiamin pyrophosphokinase, catalytic domain"/>
    <property type="match status" value="1"/>
</dbReference>
<evidence type="ECO:0000313" key="6">
    <source>
        <dbReference type="EMBL" id="KAK7791183.1"/>
    </source>
</evidence>